<keyword evidence="2" id="KW-1185">Reference proteome</keyword>
<organism evidence="1 2">
    <name type="scientific">Candidatus Scalindua japonica</name>
    <dbReference type="NCBI Taxonomy" id="1284222"/>
    <lineage>
        <taxon>Bacteria</taxon>
        <taxon>Pseudomonadati</taxon>
        <taxon>Planctomycetota</taxon>
        <taxon>Candidatus Brocadiia</taxon>
        <taxon>Candidatus Brocadiales</taxon>
        <taxon>Candidatus Scalinduaceae</taxon>
        <taxon>Candidatus Scalindua</taxon>
    </lineage>
</organism>
<accession>A0A286TZS4</accession>
<dbReference type="EMBL" id="BAOS01000022">
    <property type="protein sequence ID" value="GAX61390.1"/>
    <property type="molecule type" value="Genomic_DNA"/>
</dbReference>
<evidence type="ECO:0000313" key="2">
    <source>
        <dbReference type="Proteomes" id="UP000218542"/>
    </source>
</evidence>
<evidence type="ECO:0000313" key="1">
    <source>
        <dbReference type="EMBL" id="GAX61390.1"/>
    </source>
</evidence>
<name>A0A286TZS4_9BACT</name>
<protein>
    <submittedName>
        <fullName evidence="1">Uncharacterized protein</fullName>
    </submittedName>
</protein>
<proteinExistence type="predicted"/>
<gene>
    <name evidence="1" type="ORF">SCALIN_C22_0100</name>
</gene>
<dbReference type="Proteomes" id="UP000218542">
    <property type="component" value="Unassembled WGS sequence"/>
</dbReference>
<sequence length="187" mass="21832">MPMFKFQKQLDVMTFDILKDHFLKMWTTSNIDLFHAETRNADRGRIVKEIFDLHSWWFKHVHGVLYQPKDSFANAIDLRKFPRQPWKWGQPSVSLCREESKKTIIIKTICDYSCKGLALQIEDISGLSNGQVVCLQGDSPPEPFEANYIIDYFLKIKKFMVTRIADRSQPIVGIQTITETDRDDKSD</sequence>
<reference evidence="1 2" key="1">
    <citation type="journal article" date="2017" name="Environ. Microbiol. Rep.">
        <title>Genetic diversity of marine anaerobic ammonium-oxidizing bacteria as revealed by genomic and proteomic analyses of 'Candidatus Scalindua japonica'.</title>
        <authorList>
            <person name="Oshiki M."/>
            <person name="Mizuto K."/>
            <person name="Kimura Z."/>
            <person name="Kindaichi T."/>
            <person name="Satoh H."/>
            <person name="Okabe S."/>
        </authorList>
    </citation>
    <scope>NUCLEOTIDE SEQUENCE [LARGE SCALE GENOMIC DNA]</scope>
    <source>
        <strain evidence="2">husup-a2</strain>
    </source>
</reference>
<comment type="caution">
    <text evidence="1">The sequence shown here is derived from an EMBL/GenBank/DDBJ whole genome shotgun (WGS) entry which is preliminary data.</text>
</comment>
<dbReference type="AlphaFoldDB" id="A0A286TZS4"/>